<dbReference type="EMBL" id="CATQJA010001262">
    <property type="protein sequence ID" value="CAJ0566506.1"/>
    <property type="molecule type" value="Genomic_DNA"/>
</dbReference>
<protein>
    <submittedName>
        <fullName evidence="2">Uncharacterized protein</fullName>
    </submittedName>
</protein>
<accession>A0AA36CDS5</accession>
<reference evidence="2" key="1">
    <citation type="submission" date="2023-06" db="EMBL/GenBank/DDBJ databases">
        <authorList>
            <person name="Delattre M."/>
        </authorList>
    </citation>
    <scope>NUCLEOTIDE SEQUENCE</scope>
    <source>
        <strain evidence="2">AF72</strain>
    </source>
</reference>
<name>A0AA36CDS5_9BILA</name>
<evidence type="ECO:0000256" key="1">
    <source>
        <dbReference type="SAM" id="MobiDB-lite"/>
    </source>
</evidence>
<feature type="region of interest" description="Disordered" evidence="1">
    <location>
        <begin position="230"/>
        <end position="254"/>
    </location>
</feature>
<sequence>MDARVRLFQGLPTDTDIEALQGPHFIVIDDQSDRRLTANLSFLKRLQAAKNMRRILRKASYDQLGCLIESMYNVKAGNVPLHKYEIRKLKRHVDTIDHLSRQRQEEAARRGLVQTGDGQDFCSMFRKMRLVPYSQQGSGQPFTRFTQDDVDKQRLLDLDKRRTVDAGVTVPEKELNKIVAHLNTPEDKRGKDPPFLVDVLDAVKIANPASPLFAQYSTPLLNRNGVDETYDDLEATPRPSHKRKLFTPKSYSKH</sequence>
<organism evidence="2 3">
    <name type="scientific">Mesorhabditis spiculigera</name>
    <dbReference type="NCBI Taxonomy" id="96644"/>
    <lineage>
        <taxon>Eukaryota</taxon>
        <taxon>Metazoa</taxon>
        <taxon>Ecdysozoa</taxon>
        <taxon>Nematoda</taxon>
        <taxon>Chromadorea</taxon>
        <taxon>Rhabditida</taxon>
        <taxon>Rhabditina</taxon>
        <taxon>Rhabditomorpha</taxon>
        <taxon>Rhabditoidea</taxon>
        <taxon>Rhabditidae</taxon>
        <taxon>Mesorhabditinae</taxon>
        <taxon>Mesorhabditis</taxon>
    </lineage>
</organism>
<gene>
    <name evidence="2" type="ORF">MSPICULIGERA_LOCUS5105</name>
</gene>
<proteinExistence type="predicted"/>
<dbReference type="Proteomes" id="UP001177023">
    <property type="component" value="Unassembled WGS sequence"/>
</dbReference>
<comment type="caution">
    <text evidence="2">The sequence shown here is derived from an EMBL/GenBank/DDBJ whole genome shotgun (WGS) entry which is preliminary data.</text>
</comment>
<feature type="non-terminal residue" evidence="2">
    <location>
        <position position="1"/>
    </location>
</feature>
<keyword evidence="3" id="KW-1185">Reference proteome</keyword>
<feature type="compositionally biased region" description="Basic residues" evidence="1">
    <location>
        <begin position="239"/>
        <end position="254"/>
    </location>
</feature>
<dbReference type="AlphaFoldDB" id="A0AA36CDS5"/>
<evidence type="ECO:0000313" key="3">
    <source>
        <dbReference type="Proteomes" id="UP001177023"/>
    </source>
</evidence>
<evidence type="ECO:0000313" key="2">
    <source>
        <dbReference type="EMBL" id="CAJ0566506.1"/>
    </source>
</evidence>